<organism evidence="1 2">
    <name type="scientific">Scutellospora calospora</name>
    <dbReference type="NCBI Taxonomy" id="85575"/>
    <lineage>
        <taxon>Eukaryota</taxon>
        <taxon>Fungi</taxon>
        <taxon>Fungi incertae sedis</taxon>
        <taxon>Mucoromycota</taxon>
        <taxon>Glomeromycotina</taxon>
        <taxon>Glomeromycetes</taxon>
        <taxon>Diversisporales</taxon>
        <taxon>Gigasporaceae</taxon>
        <taxon>Scutellospora</taxon>
    </lineage>
</organism>
<dbReference type="Proteomes" id="UP000789860">
    <property type="component" value="Unassembled WGS sequence"/>
</dbReference>
<name>A0ACA9MUA0_9GLOM</name>
<reference evidence="1" key="1">
    <citation type="submission" date="2021-06" db="EMBL/GenBank/DDBJ databases">
        <authorList>
            <person name="Kallberg Y."/>
            <person name="Tangrot J."/>
            <person name="Rosling A."/>
        </authorList>
    </citation>
    <scope>NUCLEOTIDE SEQUENCE</scope>
    <source>
        <strain evidence="1">AU212A</strain>
    </source>
</reference>
<protein>
    <submittedName>
        <fullName evidence="1">3111_t:CDS:1</fullName>
    </submittedName>
</protein>
<accession>A0ACA9MUA0</accession>
<evidence type="ECO:0000313" key="2">
    <source>
        <dbReference type="Proteomes" id="UP000789860"/>
    </source>
</evidence>
<sequence length="254" mass="29516">MNILKKAQTQPIFSVYQNKISTRHNFSIKKPISICEVINLQDDQVETITLDNNENYTDNSVTTSLLTLNSDNLFSSPKPMIKKKQKTNSLVNDSDNETTLWPNSIIKSLISYLSDNMSLYRLNKEKFYLKAALYLGKGKTGLQVHNKIRSLIDKYMAESSNKTGKGTSTWAFYSEMNDIFGNRENMNSDYIVNSTDEEHYVKSIDLITKSKRTEAESKKIEAETKQQLLKLEKKKFKFEQKKWEHEKEERIILE</sequence>
<proteinExistence type="predicted"/>
<dbReference type="EMBL" id="CAJVPM010015728">
    <property type="protein sequence ID" value="CAG8609722.1"/>
    <property type="molecule type" value="Genomic_DNA"/>
</dbReference>
<evidence type="ECO:0000313" key="1">
    <source>
        <dbReference type="EMBL" id="CAG8609722.1"/>
    </source>
</evidence>
<keyword evidence="2" id="KW-1185">Reference proteome</keyword>
<gene>
    <name evidence="1" type="ORF">SCALOS_LOCUS7239</name>
</gene>
<comment type="caution">
    <text evidence="1">The sequence shown here is derived from an EMBL/GenBank/DDBJ whole genome shotgun (WGS) entry which is preliminary data.</text>
</comment>
<feature type="non-terminal residue" evidence="1">
    <location>
        <position position="254"/>
    </location>
</feature>